<evidence type="ECO:0000313" key="9">
    <source>
        <dbReference type="Proteomes" id="UP000318554"/>
    </source>
</evidence>
<dbReference type="Pfam" id="PF00825">
    <property type="entry name" value="Ribonuclease_P"/>
    <property type="match status" value="1"/>
</dbReference>
<dbReference type="Gene3D" id="3.30.230.10">
    <property type="match status" value="1"/>
</dbReference>
<organism evidence="8 9">
    <name type="scientific">Tepidimonas aquatica</name>
    <dbReference type="NCBI Taxonomy" id="247482"/>
    <lineage>
        <taxon>Bacteria</taxon>
        <taxon>Pseudomonadati</taxon>
        <taxon>Pseudomonadota</taxon>
        <taxon>Betaproteobacteria</taxon>
        <taxon>Burkholderiales</taxon>
        <taxon>Tepidimonas</taxon>
    </lineage>
</organism>
<accession>A0A554WTX7</accession>
<dbReference type="GO" id="GO:0000049">
    <property type="term" value="F:tRNA binding"/>
    <property type="evidence" value="ECO:0007669"/>
    <property type="project" value="UniProtKB-UniRule"/>
</dbReference>
<dbReference type="SUPFAM" id="SSF54211">
    <property type="entry name" value="Ribosomal protein S5 domain 2-like"/>
    <property type="match status" value="1"/>
</dbReference>
<keyword evidence="9" id="KW-1185">Reference proteome</keyword>
<evidence type="ECO:0000256" key="5">
    <source>
        <dbReference type="ARBA" id="ARBA00022801"/>
    </source>
</evidence>
<keyword evidence="5 7" id="KW-0378">Hydrolase</keyword>
<evidence type="ECO:0000256" key="6">
    <source>
        <dbReference type="ARBA" id="ARBA00022884"/>
    </source>
</evidence>
<keyword evidence="4 7" id="KW-0255">Endonuclease</keyword>
<comment type="subunit">
    <text evidence="7">Consists of a catalytic RNA component (M1 or rnpB) and a protein subunit.</text>
</comment>
<dbReference type="EMBL" id="VJNA01000005">
    <property type="protein sequence ID" value="TSE27025.1"/>
    <property type="molecule type" value="Genomic_DNA"/>
</dbReference>
<comment type="caution">
    <text evidence="8">The sequence shown here is derived from an EMBL/GenBank/DDBJ whole genome shotgun (WGS) entry which is preliminary data.</text>
</comment>
<dbReference type="AlphaFoldDB" id="A0A554WTX7"/>
<dbReference type="EC" id="3.1.26.5" evidence="7"/>
<name>A0A554WTX7_9BURK</name>
<proteinExistence type="inferred from homology"/>
<gene>
    <name evidence="7 8" type="primary">rnpA</name>
    <name evidence="8" type="ORF">Taqua_00579</name>
</gene>
<reference evidence="8 9" key="1">
    <citation type="submission" date="2019-07" db="EMBL/GenBank/DDBJ databases">
        <title>Tepidimonas aquatica CLN-1 draft genome.</title>
        <authorList>
            <person name="Da Costa M.S."/>
            <person name="Froufe H.J.C."/>
            <person name="Egas C."/>
            <person name="Albuquerque L."/>
        </authorList>
    </citation>
    <scope>NUCLEOTIDE SEQUENCE [LARGE SCALE GENOMIC DNA]</scope>
    <source>
        <strain evidence="8 9">CLN-1</strain>
    </source>
</reference>
<evidence type="ECO:0000256" key="4">
    <source>
        <dbReference type="ARBA" id="ARBA00022759"/>
    </source>
</evidence>
<keyword evidence="6 7" id="KW-0694">RNA-binding</keyword>
<sequence>MRAAPRAASAWRSDATAAVVRARPVPPSSPTLKRARVQPLRRRAQFEAVLASPPMVQTAHFALHGRLWSADDAAWRATFGAPGPWLGVVVPRRWARRAVTRNAIKRQVRAVAALHPPPAGAWVVRLKRAWPTSEFPSATSAPLRRAVRAELLQLLAQRLPQRLTAHRAQEPAC</sequence>
<evidence type="ECO:0000313" key="8">
    <source>
        <dbReference type="EMBL" id="TSE27025.1"/>
    </source>
</evidence>
<protein>
    <recommendedName>
        <fullName evidence="7">Ribonuclease P protein component</fullName>
        <shortName evidence="7">RNase P protein</shortName>
        <shortName evidence="7">RNaseP protein</shortName>
        <ecNumber evidence="7">3.1.26.5</ecNumber>
    </recommendedName>
    <alternativeName>
        <fullName evidence="7">Protein C5</fullName>
    </alternativeName>
</protein>
<comment type="similarity">
    <text evidence="7">Belongs to the RnpA family.</text>
</comment>
<evidence type="ECO:0000256" key="2">
    <source>
        <dbReference type="ARBA" id="ARBA00022694"/>
    </source>
</evidence>
<dbReference type="Proteomes" id="UP000318554">
    <property type="component" value="Unassembled WGS sequence"/>
</dbReference>
<keyword evidence="3 7" id="KW-0540">Nuclease</keyword>
<dbReference type="InterPro" id="IPR014721">
    <property type="entry name" value="Ribsml_uS5_D2-typ_fold_subgr"/>
</dbReference>
<dbReference type="InterPro" id="IPR020568">
    <property type="entry name" value="Ribosomal_Su5_D2-typ_SF"/>
</dbReference>
<evidence type="ECO:0000256" key="1">
    <source>
        <dbReference type="ARBA" id="ARBA00002663"/>
    </source>
</evidence>
<evidence type="ECO:0000256" key="3">
    <source>
        <dbReference type="ARBA" id="ARBA00022722"/>
    </source>
</evidence>
<keyword evidence="2 7" id="KW-0819">tRNA processing</keyword>
<dbReference type="InterPro" id="IPR020539">
    <property type="entry name" value="RNase_P_CS"/>
</dbReference>
<dbReference type="InterPro" id="IPR000100">
    <property type="entry name" value="RNase_P"/>
</dbReference>
<comment type="function">
    <text evidence="1 7">RNaseP catalyzes the removal of the 5'-leader sequence from pre-tRNA to produce the mature 5'-terminus. It can also cleave other RNA substrates such as 4.5S RNA. The protein component plays an auxiliary but essential role in vivo by binding to the 5'-leader sequence and broadening the substrate specificity of the ribozyme.</text>
</comment>
<comment type="catalytic activity">
    <reaction evidence="7">
        <text>Endonucleolytic cleavage of RNA, removing 5'-extranucleotides from tRNA precursor.</text>
        <dbReference type="EC" id="3.1.26.5"/>
    </reaction>
</comment>
<dbReference type="GO" id="GO:0004526">
    <property type="term" value="F:ribonuclease P activity"/>
    <property type="evidence" value="ECO:0007669"/>
    <property type="project" value="UniProtKB-UniRule"/>
</dbReference>
<dbReference type="GO" id="GO:0001682">
    <property type="term" value="P:tRNA 5'-leader removal"/>
    <property type="evidence" value="ECO:0007669"/>
    <property type="project" value="UniProtKB-UniRule"/>
</dbReference>
<dbReference type="PROSITE" id="PS00648">
    <property type="entry name" value="RIBONUCLEASE_P"/>
    <property type="match status" value="1"/>
</dbReference>
<evidence type="ECO:0000256" key="7">
    <source>
        <dbReference type="HAMAP-Rule" id="MF_00227"/>
    </source>
</evidence>
<dbReference type="HAMAP" id="MF_00227">
    <property type="entry name" value="RNase_P"/>
    <property type="match status" value="1"/>
</dbReference>